<dbReference type="Proteomes" id="UP000509597">
    <property type="component" value="Chromosome"/>
</dbReference>
<keyword evidence="3" id="KW-1133">Transmembrane helix</keyword>
<evidence type="ECO:0000256" key="1">
    <source>
        <dbReference type="SAM" id="Coils"/>
    </source>
</evidence>
<keyword evidence="3" id="KW-0472">Membrane</keyword>
<keyword evidence="5" id="KW-1185">Reference proteome</keyword>
<dbReference type="RefSeq" id="WP_179355950.1">
    <property type="nucleotide sequence ID" value="NZ_CP058627.1"/>
</dbReference>
<organism evidence="4 5">
    <name type="scientific">Chitinibacter bivalviorum</name>
    <dbReference type="NCBI Taxonomy" id="2739434"/>
    <lineage>
        <taxon>Bacteria</taxon>
        <taxon>Pseudomonadati</taxon>
        <taxon>Pseudomonadota</taxon>
        <taxon>Betaproteobacteria</taxon>
        <taxon>Neisseriales</taxon>
        <taxon>Chitinibacteraceae</taxon>
        <taxon>Chitinibacter</taxon>
    </lineage>
</organism>
<evidence type="ECO:0000313" key="4">
    <source>
        <dbReference type="EMBL" id="QLG89372.1"/>
    </source>
</evidence>
<evidence type="ECO:0000313" key="5">
    <source>
        <dbReference type="Proteomes" id="UP000509597"/>
    </source>
</evidence>
<feature type="transmembrane region" description="Helical" evidence="3">
    <location>
        <begin position="143"/>
        <end position="162"/>
    </location>
</feature>
<sequence length="516" mass="57926">MKEIFLAYPAAAWSIVSVLLAGIAIMLLWEKLKWWWHNTWYSFPVIGKLASLSGDINKSSEPGWFKGERTLCRDYKKFIRIQDEHDFNEKIAYLTKAGDLGRSETPKWIWLLTISMVVVEALGFSYVLAGFTIPGASESTQQYGAIGIAFLLSVILVAFTHLSGHELFVSSKIKQARNEWENDDPEKNRLYTGDIALAKPQNSDDHLPAYTQLCNRVGHTPNYKITLATAIVVTVVAIGATYVRGKVLDEQLLMEKAGRNEQVSLSVNLGNDALDLSVKQNDQLPAADVAEQNKAEQKVDAESNSNKQAGGWGTFIVLAFIFVFLQLLGVIFGYRWDFAGKQSKAAFRAIGNGRYSSYADVREHYQEIADTAQAKLENLQQKMMKKLINKGQTTKSTARTFRDFMEEERQNQTKERADEVAHLKQRRDYQQAPAPAAVPVTPVAEQHPKLDAEPLTVEQAVEQLNAMSDKEAKKDYLLTLPSQLQAPVRDALRQQKEAREAAEKARNNAELDDLLD</sequence>
<gene>
    <name evidence="4" type="ORF">HQ393_14585</name>
</gene>
<reference evidence="4 5" key="1">
    <citation type="submission" date="2020-07" db="EMBL/GenBank/DDBJ databases">
        <title>Complete genome sequence of Chitinibacter sp. 2T18.</title>
        <authorList>
            <person name="Bae J.-W."/>
            <person name="Choi J.-W."/>
        </authorList>
    </citation>
    <scope>NUCLEOTIDE SEQUENCE [LARGE SCALE GENOMIC DNA]</scope>
    <source>
        <strain evidence="4 5">2T18</strain>
    </source>
</reference>
<feature type="transmembrane region" description="Helical" evidence="3">
    <location>
        <begin position="312"/>
        <end position="334"/>
    </location>
</feature>
<keyword evidence="3" id="KW-0812">Transmembrane</keyword>
<dbReference type="EMBL" id="CP058627">
    <property type="protein sequence ID" value="QLG89372.1"/>
    <property type="molecule type" value="Genomic_DNA"/>
</dbReference>
<feature type="transmembrane region" description="Helical" evidence="3">
    <location>
        <begin position="6"/>
        <end position="29"/>
    </location>
</feature>
<feature type="coiled-coil region" evidence="1">
    <location>
        <begin position="362"/>
        <end position="389"/>
    </location>
</feature>
<protein>
    <submittedName>
        <fullName evidence="4">Uncharacterized protein</fullName>
    </submittedName>
</protein>
<feature type="compositionally biased region" description="Basic and acidic residues" evidence="2">
    <location>
        <begin position="490"/>
        <end position="509"/>
    </location>
</feature>
<keyword evidence="1" id="KW-0175">Coiled coil</keyword>
<evidence type="ECO:0000256" key="2">
    <source>
        <dbReference type="SAM" id="MobiDB-lite"/>
    </source>
</evidence>
<proteinExistence type="predicted"/>
<feature type="transmembrane region" description="Helical" evidence="3">
    <location>
        <begin position="225"/>
        <end position="243"/>
    </location>
</feature>
<dbReference type="AlphaFoldDB" id="A0A7H9BLS0"/>
<feature type="transmembrane region" description="Helical" evidence="3">
    <location>
        <begin position="108"/>
        <end position="131"/>
    </location>
</feature>
<evidence type="ECO:0000256" key="3">
    <source>
        <dbReference type="SAM" id="Phobius"/>
    </source>
</evidence>
<dbReference type="KEGG" id="chiz:HQ393_14585"/>
<accession>A0A7H9BLS0</accession>
<feature type="region of interest" description="Disordered" evidence="2">
    <location>
        <begin position="488"/>
        <end position="516"/>
    </location>
</feature>
<name>A0A7H9BLS0_9NEIS</name>